<comment type="caution">
    <text evidence="3">The sequence shown here is derived from an EMBL/GenBank/DDBJ whole genome shotgun (WGS) entry which is preliminary data.</text>
</comment>
<evidence type="ECO:0000259" key="1">
    <source>
        <dbReference type="Pfam" id="PF10979"/>
    </source>
</evidence>
<evidence type="ECO:0000313" key="3">
    <source>
        <dbReference type="EMBL" id="OCX13156.1"/>
    </source>
</evidence>
<gene>
    <name evidence="3" type="ORF">QV13_26880</name>
</gene>
<reference evidence="3 4" key="1">
    <citation type="submission" date="2016-08" db="EMBL/GenBank/DDBJ databases">
        <title>Whole genome sequence of Mesorhizobium sp. strain UASWS1009 isolated from industrial sewage.</title>
        <authorList>
            <person name="Crovadore J."/>
            <person name="Calmin G."/>
            <person name="Chablais R."/>
            <person name="Cochard B."/>
            <person name="Lefort F."/>
        </authorList>
    </citation>
    <scope>NUCLEOTIDE SEQUENCE [LARGE SCALE GENOMIC DNA]</scope>
    <source>
        <strain evidence="3 4">UASWS1009</strain>
    </source>
</reference>
<feature type="domain" description="DUF7168" evidence="2">
    <location>
        <begin position="48"/>
        <end position="181"/>
    </location>
</feature>
<dbReference type="Proteomes" id="UP000094412">
    <property type="component" value="Unassembled WGS sequence"/>
</dbReference>
<dbReference type="RefSeq" id="WP_024923218.1">
    <property type="nucleotide sequence ID" value="NZ_MDEO01000036.1"/>
</dbReference>
<accession>A0A1C2DEW2</accession>
<sequence>MTSQKIRDRIRALRDKTAARGCTEAEALAAAEKAAQLMRDHGVSEADIVMDEQSSVSDRGRSIKAKLWPVIAYCTNTAHVIVSVNGRSEVQFLGHAPGPEIAVYLRQVAEGAVNRAVREFKTTTFYRRRRGLKSRRDAVADFTDGMVIRLRYRLFEIFATVVDGEAREQAEIALMERHPETQTVNQRSAPLRHHAARSAGWRAGESVTLAHGVSGSEAPLQIGGVR</sequence>
<dbReference type="AlphaFoldDB" id="A0A1C2DEW2"/>
<organism evidence="3 4">
    <name type="scientific">Mesorhizobium hungaricum</name>
    <dbReference type="NCBI Taxonomy" id="1566387"/>
    <lineage>
        <taxon>Bacteria</taxon>
        <taxon>Pseudomonadati</taxon>
        <taxon>Pseudomonadota</taxon>
        <taxon>Alphaproteobacteria</taxon>
        <taxon>Hyphomicrobiales</taxon>
        <taxon>Phyllobacteriaceae</taxon>
        <taxon>Mesorhizobium</taxon>
    </lineage>
</organism>
<keyword evidence="4" id="KW-1185">Reference proteome</keyword>
<dbReference type="OrthoDB" id="8452518at2"/>
<feature type="domain" description="DUF2786" evidence="1">
    <location>
        <begin position="5"/>
        <end position="44"/>
    </location>
</feature>
<proteinExistence type="predicted"/>
<evidence type="ECO:0000259" key="2">
    <source>
        <dbReference type="Pfam" id="PF23771"/>
    </source>
</evidence>
<dbReference type="Pfam" id="PF23771">
    <property type="entry name" value="DUF7168"/>
    <property type="match status" value="1"/>
</dbReference>
<evidence type="ECO:0000313" key="4">
    <source>
        <dbReference type="Proteomes" id="UP000094412"/>
    </source>
</evidence>
<dbReference type="InterPro" id="IPR055592">
    <property type="entry name" value="DUF7168"/>
</dbReference>
<dbReference type="EMBL" id="MDEO01000036">
    <property type="protein sequence ID" value="OCX13156.1"/>
    <property type="molecule type" value="Genomic_DNA"/>
</dbReference>
<dbReference type="Pfam" id="PF10979">
    <property type="entry name" value="DUF2786"/>
    <property type="match status" value="1"/>
</dbReference>
<dbReference type="STRING" id="1566387.QV13_26880"/>
<dbReference type="InterPro" id="IPR024498">
    <property type="entry name" value="DUF2786"/>
</dbReference>
<protein>
    <submittedName>
        <fullName evidence="3">Uncharacterized protein</fullName>
    </submittedName>
</protein>
<name>A0A1C2DEW2_9HYPH</name>